<gene>
    <name evidence="1" type="ORF">NCTC10122_00097</name>
</gene>
<dbReference type="AlphaFoldDB" id="A0A449A8C6"/>
<organism evidence="1 2">
    <name type="scientific">Mycoplasmopsis bovigenitalium</name>
    <dbReference type="NCBI Taxonomy" id="2112"/>
    <lineage>
        <taxon>Bacteria</taxon>
        <taxon>Bacillati</taxon>
        <taxon>Mycoplasmatota</taxon>
        <taxon>Mycoplasmoidales</taxon>
        <taxon>Metamycoplasmataceae</taxon>
        <taxon>Mycoplasmopsis</taxon>
    </lineage>
</organism>
<protein>
    <submittedName>
        <fullName evidence="1">Uncharacterized protein</fullName>
    </submittedName>
</protein>
<evidence type="ECO:0000313" key="2">
    <source>
        <dbReference type="Proteomes" id="UP000290942"/>
    </source>
</evidence>
<name>A0A449A8C6_9BACT</name>
<dbReference type="RefSeq" id="WP_129687454.1">
    <property type="nucleotide sequence ID" value="NZ_LR214970.1"/>
</dbReference>
<proteinExistence type="predicted"/>
<dbReference type="NCBIfam" id="NF045960">
    <property type="entry name" value="MHO_1580_fam"/>
    <property type="match status" value="1"/>
</dbReference>
<accession>A0A449A8C6</accession>
<dbReference type="Proteomes" id="UP000290942">
    <property type="component" value="Chromosome"/>
</dbReference>
<evidence type="ECO:0000313" key="1">
    <source>
        <dbReference type="EMBL" id="VEU60505.1"/>
    </source>
</evidence>
<sequence>MRSRYFGKLIRGRIEIKRFFNNDQFVISITFATPDWGHSHYSDTIRSAQRIDPKDLLISVNGKHFEHEKDWKISSSGYTLGERDQFITIDPLFKYENTNIEFKPEDVKYFNLYNIILTSKKLNLKFKELKSIVFQQTYPNHEIWEIKKENLDLNEHYLTTVNNKINFNIADYYSFDFGEIDNDLLGSSKSYIDGEIIINDLEYKNKTYLANLKIKDNKARTFNKTPELEYKNWAPFSVYNDIFTRHQSLSKNGFESFSGEQWNNLNNRDKLSREVISNIYTSGQEINKYYWNEPTEFNYSTKQINNSNNFDSRGLFIPYSHMGNLSTHFKYQFDLGGENKPIDFVKLNISHRQKIDKPLLDPSYGKIKLEIKDDGIEVPNVKYSLDSKEIESFVKLNPLDVRYFERFAKNNE</sequence>
<reference evidence="1 2" key="1">
    <citation type="submission" date="2019-01" db="EMBL/GenBank/DDBJ databases">
        <authorList>
            <consortium name="Pathogen Informatics"/>
        </authorList>
    </citation>
    <scope>NUCLEOTIDE SEQUENCE [LARGE SCALE GENOMIC DNA]</scope>
    <source>
        <strain evidence="1 2">NCTC10122</strain>
    </source>
</reference>
<dbReference type="EMBL" id="LR214970">
    <property type="protein sequence ID" value="VEU60505.1"/>
    <property type="molecule type" value="Genomic_DNA"/>
</dbReference>